<dbReference type="PANTHER" id="PTHR16148">
    <property type="entry name" value="NF-KAPPA-B-REPRESSING FACTOR-RELATED"/>
    <property type="match status" value="1"/>
</dbReference>
<reference evidence="3 6" key="2">
    <citation type="submission" date="2019-10" db="EMBL/GenBank/DDBJ databases">
        <title>Characterization of the phylogenetic diversity of two novel species belonging to the genus Bifidobacterium: Bifidobacterium cebidarum sp. nov. and Bifidobacterium leontopitheci sp. nov.</title>
        <authorList>
            <person name="Lugli G.A."/>
            <person name="Duranti S."/>
            <person name="Milani C."/>
            <person name="Turroni F."/>
            <person name="Ventura M."/>
        </authorList>
    </citation>
    <scope>NUCLEOTIDE SEQUENCE [LARGE SCALE GENOMIC DNA]</scope>
    <source>
        <strain evidence="3 6">DSM 100688</strain>
    </source>
</reference>
<evidence type="ECO:0000256" key="2">
    <source>
        <dbReference type="SAM" id="Phobius"/>
    </source>
</evidence>
<feature type="compositionally biased region" description="Polar residues" evidence="1">
    <location>
        <begin position="65"/>
        <end position="76"/>
    </location>
</feature>
<keyword evidence="2" id="KW-0472">Membrane</keyword>
<dbReference type="Proteomes" id="UP000482084">
    <property type="component" value="Unassembled WGS sequence"/>
</dbReference>
<feature type="region of interest" description="Disordered" evidence="1">
    <location>
        <begin position="453"/>
        <end position="566"/>
    </location>
</feature>
<evidence type="ECO:0000313" key="5">
    <source>
        <dbReference type="Proteomes" id="UP000469943"/>
    </source>
</evidence>
<evidence type="ECO:0000313" key="3">
    <source>
        <dbReference type="EMBL" id="KAB8288093.1"/>
    </source>
</evidence>
<evidence type="ECO:0000256" key="1">
    <source>
        <dbReference type="SAM" id="MobiDB-lite"/>
    </source>
</evidence>
<reference evidence="4 5" key="1">
    <citation type="submission" date="2019-10" db="EMBL/GenBank/DDBJ databases">
        <title>Bifidobacterium from non-human primates.</title>
        <authorList>
            <person name="Modesto M."/>
        </authorList>
    </citation>
    <scope>NUCLEOTIDE SEQUENCE [LARGE SCALE GENOMIC DNA]</scope>
    <source>
        <strain evidence="4 5">TREM</strain>
    </source>
</reference>
<evidence type="ECO:0008006" key="7">
    <source>
        <dbReference type="Google" id="ProtNLM"/>
    </source>
</evidence>
<organism evidence="3 6">
    <name type="scientific">Bifidobacterium ramosum</name>
    <dbReference type="NCBI Taxonomy" id="1798158"/>
    <lineage>
        <taxon>Bacteria</taxon>
        <taxon>Bacillati</taxon>
        <taxon>Actinomycetota</taxon>
        <taxon>Actinomycetes</taxon>
        <taxon>Bifidobacteriales</taxon>
        <taxon>Bifidobacteriaceae</taxon>
        <taxon>Bifidobacterium</taxon>
    </lineage>
</organism>
<keyword evidence="2" id="KW-1133">Transmembrane helix</keyword>
<evidence type="ECO:0000313" key="6">
    <source>
        <dbReference type="Proteomes" id="UP000482084"/>
    </source>
</evidence>
<feature type="transmembrane region" description="Helical" evidence="2">
    <location>
        <begin position="232"/>
        <end position="253"/>
    </location>
</feature>
<dbReference type="EMBL" id="WBSM01000005">
    <property type="protein sequence ID" value="KAB8288093.1"/>
    <property type="molecule type" value="Genomic_DNA"/>
</dbReference>
<dbReference type="PANTHER" id="PTHR16148:SF11">
    <property type="entry name" value="CDKN2A-INTERACTING PROTEIN"/>
    <property type="match status" value="1"/>
</dbReference>
<sequence length="566" mass="58222">MTDEHESGTGGNEEDLDLRFPIAPSKQAHDTLHLDNAVINAAAANNTQSAAATDTPHTTVTPSTMNDPSTLVTTSRDIPKPPVQTSTQPTDVPAINAASVTPEEQSGARDIVDTFWDIPPLDFASVSNGNQTAATDGAAATTVFPNAEQAATTNAGPAYEGMPLFPSTPGTHDASATKTLHLEDVGGFAPADDIQEIDDIPVIQPATTDSAESAPKKAHPNKNKGISDTARIIIAVVAVIIVAALVIGGVLIWRNQEDAGNKSSALAACQKAYGSYTDAENALQTAIKNVQSAQKITASQVADKSTVEALKDAITAAKSVDAVQECSSDLSTAVLKSRAKIAATTAETLKASAKTVSDAATAVTDSQAKKIESDKAAAKKQLQSAIDDAQVLLDSSLYNVADDSTRSALQTAIDTATALLKQDDPDTKALQEAMQSLQTASDDVNASVQALADQNAAAQQQQDTTTDTTQQGTTTTPQTNTTTPVAPNNTQNNGNSNTGNQSNNNSSNNGNSNNSSNNTNDNNSNNSNNNSNSNNSGNNNDTGGTTGDDSVAGTTGGSDAETNVQN</sequence>
<dbReference type="Proteomes" id="UP000469943">
    <property type="component" value="Unassembled WGS sequence"/>
</dbReference>
<dbReference type="EMBL" id="WHZX01000013">
    <property type="protein sequence ID" value="NEG72687.1"/>
    <property type="molecule type" value="Genomic_DNA"/>
</dbReference>
<dbReference type="RefSeq" id="WP_152358268.1">
    <property type="nucleotide sequence ID" value="NZ_WBSM01000005.1"/>
</dbReference>
<proteinExistence type="predicted"/>
<feature type="region of interest" description="Disordered" evidence="1">
    <location>
        <begin position="47"/>
        <end position="90"/>
    </location>
</feature>
<feature type="compositionally biased region" description="Low complexity" evidence="1">
    <location>
        <begin position="47"/>
        <end position="64"/>
    </location>
</feature>
<dbReference type="AlphaFoldDB" id="A0A6L4X103"/>
<comment type="caution">
    <text evidence="3">The sequence shown here is derived from an EMBL/GenBank/DDBJ whole genome shotgun (WGS) entry which is preliminary data.</text>
</comment>
<evidence type="ECO:0000313" key="4">
    <source>
        <dbReference type="EMBL" id="NEG72687.1"/>
    </source>
</evidence>
<gene>
    <name evidence="3" type="ORF">DSM100688_1203</name>
    <name evidence="4" type="ORF">GFD24_10835</name>
</gene>
<keyword evidence="6" id="KW-1185">Reference proteome</keyword>
<name>A0A6L4X103_9BIFI</name>
<accession>A0A6L4X103</accession>
<keyword evidence="2" id="KW-0812">Transmembrane</keyword>
<dbReference type="OrthoDB" id="3239074at2"/>
<dbReference type="Pfam" id="PF07554">
    <property type="entry name" value="FIVAR"/>
    <property type="match status" value="2"/>
</dbReference>
<feature type="compositionally biased region" description="Low complexity" evidence="1">
    <location>
        <begin position="453"/>
        <end position="550"/>
    </location>
</feature>
<protein>
    <recommendedName>
        <fullName evidence="7">Sugar-binding protein</fullName>
    </recommendedName>
</protein>